<dbReference type="GO" id="GO:0006753">
    <property type="term" value="P:nucleoside phosphate metabolic process"/>
    <property type="evidence" value="ECO:0007669"/>
    <property type="project" value="TreeGrafter"/>
</dbReference>
<protein>
    <recommendedName>
        <fullName evidence="4">GDP-mannose pyrophosphatase</fullName>
    </recommendedName>
    <alternativeName>
        <fullName evidence="6">GDP-mannose hydrolase</fullName>
    </alternativeName>
    <alternativeName>
        <fullName evidence="7">GDPMK</fullName>
    </alternativeName>
</protein>
<dbReference type="CDD" id="cd24161">
    <property type="entry name" value="NUDIX_ADPRase_Ndx2"/>
    <property type="match status" value="1"/>
</dbReference>
<dbReference type="PROSITE" id="PS00893">
    <property type="entry name" value="NUDIX_BOX"/>
    <property type="match status" value="1"/>
</dbReference>
<evidence type="ECO:0000256" key="8">
    <source>
        <dbReference type="SAM" id="MobiDB-lite"/>
    </source>
</evidence>
<dbReference type="Pfam" id="PF00293">
    <property type="entry name" value="NUDIX"/>
    <property type="match status" value="1"/>
</dbReference>
<evidence type="ECO:0000256" key="6">
    <source>
        <dbReference type="ARBA" id="ARBA00032162"/>
    </source>
</evidence>
<dbReference type="SUPFAM" id="SSF55811">
    <property type="entry name" value="Nudix"/>
    <property type="match status" value="1"/>
</dbReference>
<dbReference type="OrthoDB" id="177518at2"/>
<dbReference type="EMBL" id="CP001340">
    <property type="protein sequence ID" value="ACL96200.1"/>
    <property type="molecule type" value="Genomic_DNA"/>
</dbReference>
<keyword evidence="5" id="KW-0378">Hydrolase</keyword>
<dbReference type="PATRIC" id="fig|565050.3.peg.2681"/>
<dbReference type="RefSeq" id="YP_002518108.1">
    <property type="nucleotide sequence ID" value="NC_011916.1"/>
</dbReference>
<reference evidence="10 11" key="1">
    <citation type="journal article" date="2010" name="J. Bacteriol.">
        <title>The genetic basis of laboratory adaptation in Caulobacter crescentus.</title>
        <authorList>
            <person name="Marks M.E."/>
            <person name="Castro-Rojas C.M."/>
            <person name="Teiling C."/>
            <person name="Du L."/>
            <person name="Kapatral V."/>
            <person name="Walunas T.L."/>
            <person name="Crosson S."/>
        </authorList>
    </citation>
    <scope>NUCLEOTIDE SEQUENCE [LARGE SCALE GENOMIC DNA]</scope>
    <source>
        <strain evidence="11">NA1000 / CB15N</strain>
    </source>
</reference>
<evidence type="ECO:0000256" key="4">
    <source>
        <dbReference type="ARBA" id="ARBA00016377"/>
    </source>
</evidence>
<evidence type="ECO:0000256" key="2">
    <source>
        <dbReference type="ARBA" id="ARBA00001946"/>
    </source>
</evidence>
<evidence type="ECO:0000313" key="10">
    <source>
        <dbReference type="EMBL" id="ACL96200.1"/>
    </source>
</evidence>
<evidence type="ECO:0000256" key="5">
    <source>
        <dbReference type="ARBA" id="ARBA00022801"/>
    </source>
</evidence>
<dbReference type="GO" id="GO:0005829">
    <property type="term" value="C:cytosol"/>
    <property type="evidence" value="ECO:0007669"/>
    <property type="project" value="TreeGrafter"/>
</dbReference>
<dbReference type="RefSeq" id="WP_010920504.1">
    <property type="nucleotide sequence ID" value="NC_011916.1"/>
</dbReference>
<dbReference type="PhylomeDB" id="A0A0H3CBD9"/>
<feature type="region of interest" description="Disordered" evidence="8">
    <location>
        <begin position="1"/>
        <end position="41"/>
    </location>
</feature>
<dbReference type="SMR" id="A0A0H3CBD9"/>
<dbReference type="Proteomes" id="UP000001364">
    <property type="component" value="Chromosome"/>
</dbReference>
<comment type="cofactor">
    <cofactor evidence="2">
        <name>Mg(2+)</name>
        <dbReference type="ChEBI" id="CHEBI:18420"/>
    </cofactor>
</comment>
<dbReference type="HOGENOM" id="CLU_062658_5_2_5"/>
<dbReference type="InterPro" id="IPR020084">
    <property type="entry name" value="NUDIX_hydrolase_CS"/>
</dbReference>
<evidence type="ECO:0000259" key="9">
    <source>
        <dbReference type="PROSITE" id="PS51462"/>
    </source>
</evidence>
<dbReference type="GO" id="GO:0019693">
    <property type="term" value="P:ribose phosphate metabolic process"/>
    <property type="evidence" value="ECO:0007669"/>
    <property type="project" value="TreeGrafter"/>
</dbReference>
<dbReference type="PANTHER" id="PTHR11839">
    <property type="entry name" value="UDP/ADP-SUGAR PYROPHOSPHATASE"/>
    <property type="match status" value="1"/>
</dbReference>
<dbReference type="InterPro" id="IPR015797">
    <property type="entry name" value="NUDIX_hydrolase-like_dom_sf"/>
</dbReference>
<organism evidence="10 11">
    <name type="scientific">Caulobacter vibrioides (strain NA1000 / CB15N)</name>
    <name type="common">Caulobacter crescentus</name>
    <dbReference type="NCBI Taxonomy" id="565050"/>
    <lineage>
        <taxon>Bacteria</taxon>
        <taxon>Pseudomonadati</taxon>
        <taxon>Pseudomonadota</taxon>
        <taxon>Alphaproteobacteria</taxon>
        <taxon>Caulobacterales</taxon>
        <taxon>Caulobacteraceae</taxon>
        <taxon>Caulobacter</taxon>
    </lineage>
</organism>
<comment type="similarity">
    <text evidence="3">Belongs to the Nudix hydrolase family. NudK subfamily.</text>
</comment>
<dbReference type="PROSITE" id="PS51462">
    <property type="entry name" value="NUDIX"/>
    <property type="match status" value="1"/>
</dbReference>
<accession>A0A0H3CBD9</accession>
<evidence type="ECO:0000256" key="3">
    <source>
        <dbReference type="ARBA" id="ARBA00007275"/>
    </source>
</evidence>
<gene>
    <name evidence="10" type="ordered locus">CCNA_02735</name>
</gene>
<evidence type="ECO:0000256" key="7">
    <source>
        <dbReference type="ARBA" id="ARBA00032272"/>
    </source>
</evidence>
<comment type="catalytic activity">
    <reaction evidence="1">
        <text>GDP-alpha-D-mannose + H2O = alpha-D-mannose 1-phosphate + GMP + 2 H(+)</text>
        <dbReference type="Rhea" id="RHEA:27978"/>
        <dbReference type="ChEBI" id="CHEBI:15377"/>
        <dbReference type="ChEBI" id="CHEBI:15378"/>
        <dbReference type="ChEBI" id="CHEBI:57527"/>
        <dbReference type="ChEBI" id="CHEBI:58115"/>
        <dbReference type="ChEBI" id="CHEBI:58409"/>
    </reaction>
</comment>
<proteinExistence type="inferred from homology"/>
<name>A0A0H3CBD9_CAUVN</name>
<keyword evidence="11" id="KW-1185">Reference proteome</keyword>
<dbReference type="GeneID" id="7330896"/>
<dbReference type="Gene3D" id="3.90.79.10">
    <property type="entry name" value="Nucleoside Triphosphate Pyrophosphohydrolase"/>
    <property type="match status" value="1"/>
</dbReference>
<dbReference type="InterPro" id="IPR000086">
    <property type="entry name" value="NUDIX_hydrolase_dom"/>
</dbReference>
<dbReference type="GO" id="GO:0016787">
    <property type="term" value="F:hydrolase activity"/>
    <property type="evidence" value="ECO:0007669"/>
    <property type="project" value="UniProtKB-KW"/>
</dbReference>
<feature type="domain" description="Nudix hydrolase" evidence="9">
    <location>
        <begin position="87"/>
        <end position="215"/>
    </location>
</feature>
<evidence type="ECO:0000256" key="1">
    <source>
        <dbReference type="ARBA" id="ARBA00000847"/>
    </source>
</evidence>
<sequence>MSPKRCKSQTYGRDAAATRPVAAGRPRWGISDLADEPDRKPAWLRPHGKPWGVSSSKVVYDNPWITLTEYQAIAPTGRPALYGKVGFKNQAIGIVPLHDDGTVTLVGQNRFSLANYSWELPEGGAPHGEDPLDGAKRELAEEVGLQAADWRLILRMELSNSVTDEIAYGFLAMGLSPTAGEPDETEDFAVARVPFREALDAATAGHMPDAITVALLLRTHHMAVRGELPADLAALILA</sequence>
<dbReference type="PANTHER" id="PTHR11839:SF18">
    <property type="entry name" value="NUDIX HYDROLASE DOMAIN-CONTAINING PROTEIN"/>
    <property type="match status" value="1"/>
</dbReference>
<evidence type="ECO:0000313" key="11">
    <source>
        <dbReference type="Proteomes" id="UP000001364"/>
    </source>
</evidence>
<dbReference type="AlphaFoldDB" id="A0A0H3CBD9"/>
<dbReference type="KEGG" id="ccs:CCNA_02735"/>